<evidence type="ECO:0000313" key="3">
    <source>
        <dbReference type="Proteomes" id="UP000660611"/>
    </source>
</evidence>
<feature type="transmembrane region" description="Helical" evidence="1">
    <location>
        <begin position="6"/>
        <end position="23"/>
    </location>
</feature>
<keyword evidence="1" id="KW-0472">Membrane</keyword>
<gene>
    <name evidence="2" type="ORF">Dsi01nite_058170</name>
</gene>
<keyword evidence="3" id="KW-1185">Reference proteome</keyword>
<proteinExistence type="predicted"/>
<evidence type="ECO:0000313" key="2">
    <source>
        <dbReference type="EMBL" id="GIG47776.1"/>
    </source>
</evidence>
<name>A0A919PND6_9ACTN</name>
<sequence length="95" mass="9601">MIGTILWAIIGGAIIGVLARLILPGRQNISVALTVAVGIVAALIGGLIATWLGVGQTSGVDWIRHGIQIALAVVGVYIAARVTSGHGRPAGTTRV</sequence>
<organism evidence="2 3">
    <name type="scientific">Dactylosporangium siamense</name>
    <dbReference type="NCBI Taxonomy" id="685454"/>
    <lineage>
        <taxon>Bacteria</taxon>
        <taxon>Bacillati</taxon>
        <taxon>Actinomycetota</taxon>
        <taxon>Actinomycetes</taxon>
        <taxon>Micromonosporales</taxon>
        <taxon>Micromonosporaceae</taxon>
        <taxon>Dactylosporangium</taxon>
    </lineage>
</organism>
<evidence type="ECO:0000256" key="1">
    <source>
        <dbReference type="SAM" id="Phobius"/>
    </source>
</evidence>
<keyword evidence="1" id="KW-0812">Transmembrane</keyword>
<dbReference type="EMBL" id="BONQ01000087">
    <property type="protein sequence ID" value="GIG47776.1"/>
    <property type="molecule type" value="Genomic_DNA"/>
</dbReference>
<feature type="transmembrane region" description="Helical" evidence="1">
    <location>
        <begin position="62"/>
        <end position="80"/>
    </location>
</feature>
<accession>A0A919PND6</accession>
<dbReference type="RefSeq" id="WP_203849498.1">
    <property type="nucleotide sequence ID" value="NZ_BAAAVW010000019.1"/>
</dbReference>
<reference evidence="2" key="1">
    <citation type="submission" date="2021-01" db="EMBL/GenBank/DDBJ databases">
        <title>Whole genome shotgun sequence of Dactylosporangium siamense NBRC 106093.</title>
        <authorList>
            <person name="Komaki H."/>
            <person name="Tamura T."/>
        </authorList>
    </citation>
    <scope>NUCLEOTIDE SEQUENCE</scope>
    <source>
        <strain evidence="2">NBRC 106093</strain>
    </source>
</reference>
<feature type="transmembrane region" description="Helical" evidence="1">
    <location>
        <begin position="30"/>
        <end position="50"/>
    </location>
</feature>
<dbReference type="AlphaFoldDB" id="A0A919PND6"/>
<keyword evidence="1" id="KW-1133">Transmembrane helix</keyword>
<protein>
    <submittedName>
        <fullName evidence="2">Membrane protein</fullName>
    </submittedName>
</protein>
<comment type="caution">
    <text evidence="2">The sequence shown here is derived from an EMBL/GenBank/DDBJ whole genome shotgun (WGS) entry which is preliminary data.</text>
</comment>
<dbReference type="Proteomes" id="UP000660611">
    <property type="component" value="Unassembled WGS sequence"/>
</dbReference>